<dbReference type="InterPro" id="IPR005562">
    <property type="entry name" value="SpoVA"/>
</dbReference>
<dbReference type="PANTHER" id="PTHR38450">
    <property type="entry name" value="STAGE V SPORULATION PROTEIN AC-RELATED"/>
    <property type="match status" value="1"/>
</dbReference>
<reference evidence="2" key="1">
    <citation type="journal article" date="2013" name="Environ. Microbiol.">
        <title>Microbiota from the distal guts of lean and obese adolescents exhibit partial functional redundancy besides clear differences in community structure.</title>
        <authorList>
            <person name="Ferrer M."/>
            <person name="Ruiz A."/>
            <person name="Lanza F."/>
            <person name="Haange S.B."/>
            <person name="Oberbach A."/>
            <person name="Till H."/>
            <person name="Bargiela R."/>
            <person name="Campoy C."/>
            <person name="Segura M.T."/>
            <person name="Richter M."/>
            <person name="von Bergen M."/>
            <person name="Seifert J."/>
            <person name="Suarez A."/>
        </authorList>
    </citation>
    <scope>NUCLEOTIDE SEQUENCE</scope>
</reference>
<accession>K1SIG2</accession>
<name>K1SIG2_9ZZZZ</name>
<proteinExistence type="predicted"/>
<dbReference type="PANTHER" id="PTHR38450:SF2">
    <property type="entry name" value="STAGE V SPORULATION PROTEIN AEB"/>
    <property type="match status" value="1"/>
</dbReference>
<keyword evidence="1" id="KW-0472">Membrane</keyword>
<organism evidence="2">
    <name type="scientific">human gut metagenome</name>
    <dbReference type="NCBI Taxonomy" id="408170"/>
    <lineage>
        <taxon>unclassified sequences</taxon>
        <taxon>metagenomes</taxon>
        <taxon>organismal metagenomes</taxon>
    </lineage>
</organism>
<evidence type="ECO:0000313" key="2">
    <source>
        <dbReference type="EMBL" id="EKC55204.1"/>
    </source>
</evidence>
<dbReference type="InterPro" id="IPR014204">
    <property type="entry name" value="Spore_V_AE"/>
</dbReference>
<dbReference type="NCBIfam" id="TIGR02839">
    <property type="entry name" value="spore_V_AE"/>
    <property type="match status" value="1"/>
</dbReference>
<dbReference type="EMBL" id="AJWY01010559">
    <property type="protein sequence ID" value="EKC55204.1"/>
    <property type="molecule type" value="Genomic_DNA"/>
</dbReference>
<dbReference type="Pfam" id="PF03862">
    <property type="entry name" value="SpoVAC_SpoVAEB"/>
    <property type="match status" value="1"/>
</dbReference>
<feature type="transmembrane region" description="Helical" evidence="1">
    <location>
        <begin position="6"/>
        <end position="23"/>
    </location>
</feature>
<protein>
    <submittedName>
        <fullName evidence="2">Sporulation stage V, protein AE</fullName>
    </submittedName>
</protein>
<feature type="transmembrane region" description="Helical" evidence="1">
    <location>
        <begin position="95"/>
        <end position="114"/>
    </location>
</feature>
<evidence type="ECO:0000256" key="1">
    <source>
        <dbReference type="SAM" id="Phobius"/>
    </source>
</evidence>
<sequence length="120" mass="12284">MILGYVKAFLVGAVLCMIGQILIDKTKLTPARILTLYVVAGVVLGAVGIYEPFAKWAGAGATVPLTGFGNLLAKGVRDAVAEKGVLGAFTGGFEAGAAGICAAIFFGLLVAMCFKSKDKQ</sequence>
<feature type="transmembrane region" description="Helical" evidence="1">
    <location>
        <begin position="30"/>
        <end position="50"/>
    </location>
</feature>
<gene>
    <name evidence="2" type="ORF">LEA_15472</name>
</gene>
<comment type="caution">
    <text evidence="2">The sequence shown here is derived from an EMBL/GenBank/DDBJ whole genome shotgun (WGS) entry which is preliminary data.</text>
</comment>
<keyword evidence="1" id="KW-0812">Transmembrane</keyword>
<keyword evidence="1" id="KW-1133">Transmembrane helix</keyword>
<dbReference type="AlphaFoldDB" id="K1SIG2"/>